<reference evidence="1" key="1">
    <citation type="submission" date="2021-06" db="EMBL/GenBank/DDBJ databases">
        <authorList>
            <person name="Kallberg Y."/>
            <person name="Tangrot J."/>
            <person name="Rosling A."/>
        </authorList>
    </citation>
    <scope>NUCLEOTIDE SEQUENCE</scope>
    <source>
        <strain evidence="1">CL356</strain>
    </source>
</reference>
<accession>A0ACA9MKI4</accession>
<organism evidence="1 2">
    <name type="scientific">Acaulospora colombiana</name>
    <dbReference type="NCBI Taxonomy" id="27376"/>
    <lineage>
        <taxon>Eukaryota</taxon>
        <taxon>Fungi</taxon>
        <taxon>Fungi incertae sedis</taxon>
        <taxon>Mucoromycota</taxon>
        <taxon>Glomeromycotina</taxon>
        <taxon>Glomeromycetes</taxon>
        <taxon>Diversisporales</taxon>
        <taxon>Acaulosporaceae</taxon>
        <taxon>Acaulospora</taxon>
    </lineage>
</organism>
<comment type="caution">
    <text evidence="1">The sequence shown here is derived from an EMBL/GenBank/DDBJ whole genome shotgun (WGS) entry which is preliminary data.</text>
</comment>
<feature type="non-terminal residue" evidence="1">
    <location>
        <position position="1"/>
    </location>
</feature>
<keyword evidence="2" id="KW-1185">Reference proteome</keyword>
<gene>
    <name evidence="1" type="ORF">ACOLOM_LOCUS6446</name>
</gene>
<protein>
    <submittedName>
        <fullName evidence="1">14210_t:CDS:1</fullName>
    </submittedName>
</protein>
<proteinExistence type="predicted"/>
<dbReference type="Proteomes" id="UP000789525">
    <property type="component" value="Unassembled WGS sequence"/>
</dbReference>
<evidence type="ECO:0000313" key="2">
    <source>
        <dbReference type="Proteomes" id="UP000789525"/>
    </source>
</evidence>
<dbReference type="EMBL" id="CAJVPT010013309">
    <property type="protein sequence ID" value="CAG8594518.1"/>
    <property type="molecule type" value="Genomic_DNA"/>
</dbReference>
<evidence type="ECO:0000313" key="1">
    <source>
        <dbReference type="EMBL" id="CAG8594518.1"/>
    </source>
</evidence>
<name>A0ACA9MKI4_9GLOM</name>
<sequence length="39" mass="4382">ELSMQYNPMQGFTIQQQIEKTANRVGLQVPTNNSEADIS</sequence>